<reference evidence="1" key="1">
    <citation type="submission" date="2018-05" db="EMBL/GenBank/DDBJ databases">
        <authorList>
            <person name="Lanie J.A."/>
            <person name="Ng W.-L."/>
            <person name="Kazmierczak K.M."/>
            <person name="Andrzejewski T.M."/>
            <person name="Davidsen T.M."/>
            <person name="Wayne K.J."/>
            <person name="Tettelin H."/>
            <person name="Glass J.I."/>
            <person name="Rusch D."/>
            <person name="Podicherti R."/>
            <person name="Tsui H.-C.T."/>
            <person name="Winkler M.E."/>
        </authorList>
    </citation>
    <scope>NUCLEOTIDE SEQUENCE</scope>
</reference>
<feature type="non-terminal residue" evidence="1">
    <location>
        <position position="1"/>
    </location>
</feature>
<dbReference type="EMBL" id="UINC01124894">
    <property type="protein sequence ID" value="SVD02344.1"/>
    <property type="molecule type" value="Genomic_DNA"/>
</dbReference>
<name>A0A382RXC8_9ZZZZ</name>
<accession>A0A382RXC8</accession>
<dbReference type="AlphaFoldDB" id="A0A382RXC8"/>
<evidence type="ECO:0000313" key="1">
    <source>
        <dbReference type="EMBL" id="SVD02344.1"/>
    </source>
</evidence>
<proteinExistence type="predicted"/>
<sequence length="282" mass="33250">SFNAFADYSEENDYPNCKSSNNYEVIDSKRIIKTDYMKEEQSYNYPSQVGPYKIEIYLDKTCHEEIAYITDGFGILDDKGSVLYYSLNDIYWSYNLQETTPSEDFPFYVLQHHSGGAHCCFSSFFLSKDKPYRLHQELYSGDVKPKYSDVDNDGAFEMVIYDNTYTYWKTSFAGSRFIRVIYRVDKDGFHVAQDLIRQEMKHPTVELALQQVRIENEGQTLHDIGVLTAEFLYAGMEKEAWQFFDQIWAEQDFKIRKEEFKTEIKETVFGSEHYLRIIETQS</sequence>
<organism evidence="1">
    <name type="scientific">marine metagenome</name>
    <dbReference type="NCBI Taxonomy" id="408172"/>
    <lineage>
        <taxon>unclassified sequences</taxon>
        <taxon>metagenomes</taxon>
        <taxon>ecological metagenomes</taxon>
    </lineage>
</organism>
<protein>
    <submittedName>
        <fullName evidence="1">Uncharacterized protein</fullName>
    </submittedName>
</protein>
<gene>
    <name evidence="1" type="ORF">METZ01_LOCUS355198</name>
</gene>